<organism evidence="4 5">
    <name type="scientific">Pseudoalteromonas luteoviolacea (strain 2ta16)</name>
    <dbReference type="NCBI Taxonomy" id="1353533"/>
    <lineage>
        <taxon>Bacteria</taxon>
        <taxon>Pseudomonadati</taxon>
        <taxon>Pseudomonadota</taxon>
        <taxon>Gammaproteobacteria</taxon>
        <taxon>Alteromonadales</taxon>
        <taxon>Pseudoalteromonadaceae</taxon>
        <taxon>Pseudoalteromonas</taxon>
    </lineage>
</organism>
<dbReference type="SUPFAM" id="SSF53590">
    <property type="entry name" value="Nucleoside hydrolase"/>
    <property type="match status" value="1"/>
</dbReference>
<accession>V4I361</accession>
<dbReference type="InterPro" id="IPR036452">
    <property type="entry name" value="Ribo_hydro-like"/>
</dbReference>
<evidence type="ECO:0000313" key="4">
    <source>
        <dbReference type="EMBL" id="ESP94674.1"/>
    </source>
</evidence>
<dbReference type="InterPro" id="IPR001910">
    <property type="entry name" value="Inosine/uridine_hydrolase_dom"/>
</dbReference>
<gene>
    <name evidence="4" type="ORF">PL2TA16_00674</name>
</gene>
<dbReference type="EMBL" id="AUSV01000013">
    <property type="protein sequence ID" value="ESP94674.1"/>
    <property type="molecule type" value="Genomic_DNA"/>
</dbReference>
<dbReference type="GO" id="GO:0005829">
    <property type="term" value="C:cytosol"/>
    <property type="evidence" value="ECO:0007669"/>
    <property type="project" value="TreeGrafter"/>
</dbReference>
<name>V4I361_PSEL2</name>
<keyword evidence="2" id="KW-0326">Glycosidase</keyword>
<reference evidence="4 5" key="1">
    <citation type="submission" date="2013-07" db="EMBL/GenBank/DDBJ databases">
        <title>Draft genome sequence of Pseudoalteromonas luteoviolacea 2ta16.</title>
        <authorList>
            <person name="Allen E.E."/>
            <person name="Azam F."/>
            <person name="Podell S."/>
        </authorList>
    </citation>
    <scope>NUCLEOTIDE SEQUENCE [LARGE SCALE GENOMIC DNA]</scope>
    <source>
        <strain evidence="4 5">2ta16</strain>
    </source>
</reference>
<comment type="caution">
    <text evidence="4">The sequence shown here is derived from an EMBL/GenBank/DDBJ whole genome shotgun (WGS) entry which is preliminary data.</text>
</comment>
<evidence type="ECO:0000313" key="5">
    <source>
        <dbReference type="Proteomes" id="UP000017820"/>
    </source>
</evidence>
<dbReference type="InterPro" id="IPR023186">
    <property type="entry name" value="IUNH"/>
</dbReference>
<keyword evidence="1 4" id="KW-0378">Hydrolase</keyword>
<feature type="domain" description="Inosine/uridine-preferring nucleoside hydrolase" evidence="3">
    <location>
        <begin position="16"/>
        <end position="320"/>
    </location>
</feature>
<dbReference type="Pfam" id="PF01156">
    <property type="entry name" value="IU_nuc_hydro"/>
    <property type="match status" value="1"/>
</dbReference>
<dbReference type="PANTHER" id="PTHR12304">
    <property type="entry name" value="INOSINE-URIDINE PREFERRING NUCLEOSIDE HYDROLASE"/>
    <property type="match status" value="1"/>
</dbReference>
<evidence type="ECO:0000256" key="1">
    <source>
        <dbReference type="ARBA" id="ARBA00022801"/>
    </source>
</evidence>
<proteinExistence type="predicted"/>
<dbReference type="Gene3D" id="3.90.245.10">
    <property type="entry name" value="Ribonucleoside hydrolase-like"/>
    <property type="match status" value="1"/>
</dbReference>
<dbReference type="PATRIC" id="fig|1353533.3.peg.1111"/>
<evidence type="ECO:0000259" key="3">
    <source>
        <dbReference type="Pfam" id="PF01156"/>
    </source>
</evidence>
<protein>
    <submittedName>
        <fullName evidence="4">Inosine-uridine nucleoside N-ribohydrolase</fullName>
    </submittedName>
</protein>
<evidence type="ECO:0000256" key="2">
    <source>
        <dbReference type="ARBA" id="ARBA00023295"/>
    </source>
</evidence>
<dbReference type="PANTHER" id="PTHR12304:SF4">
    <property type="entry name" value="URIDINE NUCLEOSIDASE"/>
    <property type="match status" value="1"/>
</dbReference>
<dbReference type="AlphaFoldDB" id="V4I361"/>
<dbReference type="GO" id="GO:0008477">
    <property type="term" value="F:purine nucleosidase activity"/>
    <property type="evidence" value="ECO:0007669"/>
    <property type="project" value="TreeGrafter"/>
</dbReference>
<dbReference type="CDD" id="cd02650">
    <property type="entry name" value="nuc_hydro_CaPnhB"/>
    <property type="match status" value="1"/>
</dbReference>
<dbReference type="GO" id="GO:0006152">
    <property type="term" value="P:purine nucleoside catabolic process"/>
    <property type="evidence" value="ECO:0007669"/>
    <property type="project" value="TreeGrafter"/>
</dbReference>
<dbReference type="Proteomes" id="UP000017820">
    <property type="component" value="Unassembled WGS sequence"/>
</dbReference>
<sequence>MIFISFQLCGKLSEKIIFDTDPGIDDAMALLLAHACQDIEMIGITTTFGNASIENTTRNALYLKQEFGMHAEVAKGVNVPLDQVKTEPATLVHGDNGLGNIELPDQINTPLSPLIAHDFIVETIKKQPGEITLVAVGRLTNLALAIEKAPEIGKLVKEVIIMGGAFGHNGHTGNLTPFAEANVYGDPLAADIVINADWPVTIVGLDVTQQTQMSNAYLEKVRTSSEKYGQFIYDITRFYAKFYNDDLGLDGFYVHDSSAIMYLVAPEIFTTKQGHIRVITEGPAKGHTLFKGSDRVFPIDEWATAPKQTIAINVEPQTFNQRYFDIICGN</sequence>